<dbReference type="InterPro" id="IPR001387">
    <property type="entry name" value="Cro/C1-type_HTH"/>
</dbReference>
<dbReference type="SMART" id="SM00530">
    <property type="entry name" value="HTH_XRE"/>
    <property type="match status" value="1"/>
</dbReference>
<dbReference type="CDD" id="cd00093">
    <property type="entry name" value="HTH_XRE"/>
    <property type="match status" value="1"/>
</dbReference>
<dbReference type="Proteomes" id="UP000823485">
    <property type="component" value="Unassembled WGS sequence"/>
</dbReference>
<organism evidence="3 4">
    <name type="scientific">Siminovitchia thermophila</name>
    <dbReference type="NCBI Taxonomy" id="1245522"/>
    <lineage>
        <taxon>Bacteria</taxon>
        <taxon>Bacillati</taxon>
        <taxon>Bacillota</taxon>
        <taxon>Bacilli</taxon>
        <taxon>Bacillales</taxon>
        <taxon>Bacillaceae</taxon>
        <taxon>Siminovitchia</taxon>
    </lineage>
</organism>
<feature type="domain" description="HTH cro/C1-type" evidence="2">
    <location>
        <begin position="8"/>
        <end position="66"/>
    </location>
</feature>
<dbReference type="Pfam" id="PF01381">
    <property type="entry name" value="HTH_3"/>
    <property type="match status" value="1"/>
</dbReference>
<evidence type="ECO:0000256" key="1">
    <source>
        <dbReference type="ARBA" id="ARBA00023125"/>
    </source>
</evidence>
<name>A0ABS2RC57_9BACI</name>
<gene>
    <name evidence="3" type="ORF">JOC94_004268</name>
</gene>
<evidence type="ECO:0000313" key="4">
    <source>
        <dbReference type="Proteomes" id="UP000823485"/>
    </source>
</evidence>
<evidence type="ECO:0000313" key="3">
    <source>
        <dbReference type="EMBL" id="MBM7717243.1"/>
    </source>
</evidence>
<dbReference type="PANTHER" id="PTHR46558">
    <property type="entry name" value="TRACRIPTIONAL REGULATORY PROTEIN-RELATED-RELATED"/>
    <property type="match status" value="1"/>
</dbReference>
<dbReference type="PANTHER" id="PTHR46558:SF11">
    <property type="entry name" value="HTH-TYPE TRANSCRIPTIONAL REGULATOR XRE"/>
    <property type="match status" value="1"/>
</dbReference>
<accession>A0ABS2RC57</accession>
<dbReference type="PROSITE" id="PS50943">
    <property type="entry name" value="HTH_CROC1"/>
    <property type="match status" value="1"/>
</dbReference>
<dbReference type="InterPro" id="IPR010982">
    <property type="entry name" value="Lambda_DNA-bd_dom_sf"/>
</dbReference>
<dbReference type="Gene3D" id="1.10.260.40">
    <property type="entry name" value="lambda repressor-like DNA-binding domains"/>
    <property type="match status" value="1"/>
</dbReference>
<dbReference type="EMBL" id="JAFBFH010000041">
    <property type="protein sequence ID" value="MBM7717243.1"/>
    <property type="molecule type" value="Genomic_DNA"/>
</dbReference>
<keyword evidence="1" id="KW-0238">DNA-binding</keyword>
<comment type="caution">
    <text evidence="3">The sequence shown here is derived from an EMBL/GenBank/DDBJ whole genome shotgun (WGS) entry which is preliminary data.</text>
</comment>
<keyword evidence="4" id="KW-1185">Reference proteome</keyword>
<sequence>MSVFGKRIKKLRGSQSIEELAKKLNEKYETTISKSMISRYENGQSDPRMEIVRIFADYFQVSADYLAGLSEESKPRVTEKGGLYTIAAHHEGEEWTEDELEEIEKFMEFVKSKRKQKGEKNV</sequence>
<protein>
    <submittedName>
        <fullName evidence="3">Transcriptional regulator with XRE-family HTH domain</fullName>
    </submittedName>
</protein>
<evidence type="ECO:0000259" key="2">
    <source>
        <dbReference type="PROSITE" id="PS50943"/>
    </source>
</evidence>
<proteinExistence type="predicted"/>
<dbReference type="SUPFAM" id="SSF47413">
    <property type="entry name" value="lambda repressor-like DNA-binding domains"/>
    <property type="match status" value="1"/>
</dbReference>
<dbReference type="RefSeq" id="WP_077111988.1">
    <property type="nucleotide sequence ID" value="NZ_JAFBFH010000041.1"/>
</dbReference>
<reference evidence="3 4" key="1">
    <citation type="submission" date="2021-01" db="EMBL/GenBank/DDBJ databases">
        <title>Genomic Encyclopedia of Type Strains, Phase IV (KMG-IV): sequencing the most valuable type-strain genomes for metagenomic binning, comparative biology and taxonomic classification.</title>
        <authorList>
            <person name="Goeker M."/>
        </authorList>
    </citation>
    <scope>NUCLEOTIDE SEQUENCE [LARGE SCALE GENOMIC DNA]</scope>
    <source>
        <strain evidence="3 4">DSM 105453</strain>
    </source>
</reference>